<protein>
    <submittedName>
        <fullName evidence="1">Uncharacterized protein</fullName>
    </submittedName>
</protein>
<reference evidence="1" key="1">
    <citation type="submission" date="2023-07" db="EMBL/GenBank/DDBJ databases">
        <title>Sequencing the genomes of 1000 actinobacteria strains.</title>
        <authorList>
            <person name="Klenk H.-P."/>
        </authorList>
    </citation>
    <scope>NUCLEOTIDE SEQUENCE</scope>
    <source>
        <strain evidence="1">DSM 45977</strain>
    </source>
</reference>
<gene>
    <name evidence="1" type="ORF">JOF55_000374</name>
</gene>
<dbReference type="EMBL" id="JAVDXW010000001">
    <property type="protein sequence ID" value="MDR7300193.1"/>
    <property type="molecule type" value="Genomic_DNA"/>
</dbReference>
<proteinExistence type="predicted"/>
<name>A0AAE4CN18_9ACTN</name>
<comment type="caution">
    <text evidence="1">The sequence shown here is derived from an EMBL/GenBank/DDBJ whole genome shotgun (WGS) entry which is preliminary data.</text>
</comment>
<evidence type="ECO:0000313" key="1">
    <source>
        <dbReference type="EMBL" id="MDR7300193.1"/>
    </source>
</evidence>
<accession>A0AAE4CN18</accession>
<dbReference type="AlphaFoldDB" id="A0AAE4CN18"/>
<sequence>MAYPSRHDDAGSLPTLLAEYGYLATQLTAASATYAERIRTRLTELDADIERHIAAMPDE</sequence>
<organism evidence="1 2">
    <name type="scientific">Haloactinomyces albus</name>
    <dbReference type="NCBI Taxonomy" id="1352928"/>
    <lineage>
        <taxon>Bacteria</taxon>
        <taxon>Bacillati</taxon>
        <taxon>Actinomycetota</taxon>
        <taxon>Actinomycetes</taxon>
        <taxon>Actinopolysporales</taxon>
        <taxon>Actinopolysporaceae</taxon>
        <taxon>Haloactinomyces</taxon>
    </lineage>
</organism>
<dbReference type="RefSeq" id="WP_310268544.1">
    <property type="nucleotide sequence ID" value="NZ_JAVDXW010000001.1"/>
</dbReference>
<keyword evidence="2" id="KW-1185">Reference proteome</keyword>
<evidence type="ECO:0000313" key="2">
    <source>
        <dbReference type="Proteomes" id="UP001180845"/>
    </source>
</evidence>
<dbReference type="Proteomes" id="UP001180845">
    <property type="component" value="Unassembled WGS sequence"/>
</dbReference>